<gene>
    <name evidence="1" type="ORF">GCM10009717_16930</name>
</gene>
<dbReference type="PIRSF" id="PIRSF008502">
    <property type="entry name" value="UCP008502"/>
    <property type="match status" value="1"/>
</dbReference>
<organism evidence="1 2">
    <name type="scientific">Agromyces allii</name>
    <dbReference type="NCBI Taxonomy" id="393607"/>
    <lineage>
        <taxon>Bacteria</taxon>
        <taxon>Bacillati</taxon>
        <taxon>Actinomycetota</taxon>
        <taxon>Actinomycetes</taxon>
        <taxon>Micrococcales</taxon>
        <taxon>Microbacteriaceae</taxon>
        <taxon>Agromyces</taxon>
    </lineage>
</organism>
<accession>A0ABN2QGB4</accession>
<evidence type="ECO:0000313" key="2">
    <source>
        <dbReference type="Proteomes" id="UP001499954"/>
    </source>
</evidence>
<dbReference type="SUPFAM" id="SSF160379">
    <property type="entry name" value="SP0830-like"/>
    <property type="match status" value="1"/>
</dbReference>
<keyword evidence="2" id="KW-1185">Reference proteome</keyword>
<dbReference type="Pfam" id="PF08002">
    <property type="entry name" value="DUF1697"/>
    <property type="match status" value="1"/>
</dbReference>
<dbReference type="PANTHER" id="PTHR36439:SF1">
    <property type="entry name" value="DUF1697 DOMAIN-CONTAINING PROTEIN"/>
    <property type="match status" value="1"/>
</dbReference>
<dbReference type="Proteomes" id="UP001499954">
    <property type="component" value="Unassembled WGS sequence"/>
</dbReference>
<proteinExistence type="predicted"/>
<protein>
    <submittedName>
        <fullName evidence="1">DUF1697 domain-containing protein</fullName>
    </submittedName>
</protein>
<reference evidence="1 2" key="1">
    <citation type="journal article" date="2019" name="Int. J. Syst. Evol. Microbiol.">
        <title>The Global Catalogue of Microorganisms (GCM) 10K type strain sequencing project: providing services to taxonomists for standard genome sequencing and annotation.</title>
        <authorList>
            <consortium name="The Broad Institute Genomics Platform"/>
            <consortium name="The Broad Institute Genome Sequencing Center for Infectious Disease"/>
            <person name="Wu L."/>
            <person name="Ma J."/>
        </authorList>
    </citation>
    <scope>NUCLEOTIDE SEQUENCE [LARGE SCALE GENOMIC DNA]</scope>
    <source>
        <strain evidence="1 2">JCM 13584</strain>
    </source>
</reference>
<dbReference type="InterPro" id="IPR012545">
    <property type="entry name" value="DUF1697"/>
</dbReference>
<dbReference type="PANTHER" id="PTHR36439">
    <property type="entry name" value="BLL4334 PROTEIN"/>
    <property type="match status" value="1"/>
</dbReference>
<sequence>MSEARASLGHVTQYIALLRGVNVGGITVKSAELKELFESLGFGSVRTVLASGNVAFERVEAGRGGDPETSAALKARIERALGERFGYEAWIVLLTRAELARVVEAFPFDAERDGWHPYVLFGSDAAHLAELAAAAVDLDAGDDVVRAGDGVLYWHNRRERGIDSAFSKITAKARFKPTTTNRNLRTLVKLLA</sequence>
<dbReference type="EMBL" id="BAAAMK010000002">
    <property type="protein sequence ID" value="GAA1951484.1"/>
    <property type="molecule type" value="Genomic_DNA"/>
</dbReference>
<comment type="caution">
    <text evidence="1">The sequence shown here is derived from an EMBL/GenBank/DDBJ whole genome shotgun (WGS) entry which is preliminary data.</text>
</comment>
<name>A0ABN2QGB4_9MICO</name>
<dbReference type="Gene3D" id="3.30.70.1260">
    <property type="entry name" value="bacterial protein sp0830 like"/>
    <property type="match status" value="1"/>
</dbReference>
<evidence type="ECO:0000313" key="1">
    <source>
        <dbReference type="EMBL" id="GAA1951484.1"/>
    </source>
</evidence>
<dbReference type="Gene3D" id="3.30.70.1280">
    <property type="entry name" value="SP0830-like domains"/>
    <property type="match status" value="1"/>
</dbReference>